<dbReference type="PROSITE" id="PS51257">
    <property type="entry name" value="PROKAR_LIPOPROTEIN"/>
    <property type="match status" value="1"/>
</dbReference>
<protein>
    <submittedName>
        <fullName evidence="2">Uncharacterized protein</fullName>
    </submittedName>
</protein>
<dbReference type="AlphaFoldDB" id="A0A7S0KWD0"/>
<sequence>MRPSLSLEKSTVPSSWLTSKDPSLGSTSSVSCTMTVGNASSSTSASWMNVSTPLLSNSTFTTVGGGASRPERQAIPRRPFVVLLSGGAARCRRLAWRDAPTVGSKSAFPPDRAYVATARAKRWSR</sequence>
<accession>A0A7S0KWD0</accession>
<organism evidence="2">
    <name type="scientific">Micromonas pusilla</name>
    <name type="common">Picoplanktonic green alga</name>
    <name type="synonym">Chromulina pusilla</name>
    <dbReference type="NCBI Taxonomy" id="38833"/>
    <lineage>
        <taxon>Eukaryota</taxon>
        <taxon>Viridiplantae</taxon>
        <taxon>Chlorophyta</taxon>
        <taxon>Mamiellophyceae</taxon>
        <taxon>Mamiellales</taxon>
        <taxon>Mamiellaceae</taxon>
        <taxon>Micromonas</taxon>
    </lineage>
</organism>
<dbReference type="EMBL" id="HBEV01015563">
    <property type="protein sequence ID" value="CAD8594697.1"/>
    <property type="molecule type" value="Transcribed_RNA"/>
</dbReference>
<evidence type="ECO:0000256" key="1">
    <source>
        <dbReference type="SAM" id="MobiDB-lite"/>
    </source>
</evidence>
<gene>
    <name evidence="2" type="ORF">MSP1404_LOCUS12102</name>
</gene>
<name>A0A7S0KWD0_MICPS</name>
<evidence type="ECO:0000313" key="2">
    <source>
        <dbReference type="EMBL" id="CAD8594697.1"/>
    </source>
</evidence>
<proteinExistence type="predicted"/>
<feature type="region of interest" description="Disordered" evidence="1">
    <location>
        <begin position="1"/>
        <end position="30"/>
    </location>
</feature>
<feature type="compositionally biased region" description="Polar residues" evidence="1">
    <location>
        <begin position="7"/>
        <end position="30"/>
    </location>
</feature>
<reference evidence="2" key="1">
    <citation type="submission" date="2021-01" db="EMBL/GenBank/DDBJ databases">
        <authorList>
            <person name="Corre E."/>
            <person name="Pelletier E."/>
            <person name="Niang G."/>
            <person name="Scheremetjew M."/>
            <person name="Finn R."/>
            <person name="Kale V."/>
            <person name="Holt S."/>
            <person name="Cochrane G."/>
            <person name="Meng A."/>
            <person name="Brown T."/>
            <person name="Cohen L."/>
        </authorList>
    </citation>
    <scope>NUCLEOTIDE SEQUENCE</scope>
    <source>
        <strain evidence="2">CCMP494</strain>
    </source>
</reference>